<reference evidence="5" key="1">
    <citation type="journal article" date="2015" name="Nature">
        <title>Complex archaea that bridge the gap between prokaryotes and eukaryotes.</title>
        <authorList>
            <person name="Spang A."/>
            <person name="Saw J.H."/>
            <person name="Jorgensen S.L."/>
            <person name="Zaremba-Niedzwiedzka K."/>
            <person name="Martijn J."/>
            <person name="Lind A.E."/>
            <person name="van Eijk R."/>
            <person name="Schleper C."/>
            <person name="Guy L."/>
            <person name="Ettema T.J."/>
        </authorList>
    </citation>
    <scope>NUCLEOTIDE SEQUENCE</scope>
</reference>
<dbReference type="PRINTS" id="PR00038">
    <property type="entry name" value="HTHLUXR"/>
</dbReference>
<dbReference type="PROSITE" id="PS50043">
    <property type="entry name" value="HTH_LUXR_2"/>
    <property type="match status" value="1"/>
</dbReference>
<dbReference type="InterPro" id="IPR001789">
    <property type="entry name" value="Sig_transdc_resp-reg_receiver"/>
</dbReference>
<dbReference type="InterPro" id="IPR000792">
    <property type="entry name" value="Tscrpt_reg_LuxR_C"/>
</dbReference>
<dbReference type="InterPro" id="IPR011006">
    <property type="entry name" value="CheY-like_superfamily"/>
</dbReference>
<gene>
    <name evidence="5" type="ORF">LCGC14_0045430</name>
</gene>
<dbReference type="EMBL" id="LAZR01000009">
    <property type="protein sequence ID" value="KKO08603.1"/>
    <property type="molecule type" value="Genomic_DNA"/>
</dbReference>
<dbReference type="InterPro" id="IPR016032">
    <property type="entry name" value="Sig_transdc_resp-reg_C-effctor"/>
</dbReference>
<organism evidence="5">
    <name type="scientific">marine sediment metagenome</name>
    <dbReference type="NCBI Taxonomy" id="412755"/>
    <lineage>
        <taxon>unclassified sequences</taxon>
        <taxon>metagenomes</taxon>
        <taxon>ecological metagenomes</taxon>
    </lineage>
</organism>
<proteinExistence type="predicted"/>
<keyword evidence="1" id="KW-0597">Phosphoprotein</keyword>
<dbReference type="InterPro" id="IPR036388">
    <property type="entry name" value="WH-like_DNA-bd_sf"/>
</dbReference>
<evidence type="ECO:0000259" key="3">
    <source>
        <dbReference type="PROSITE" id="PS50043"/>
    </source>
</evidence>
<dbReference type="PANTHER" id="PTHR45566:SF2">
    <property type="entry name" value="NARL SUBFAMILY"/>
    <property type="match status" value="1"/>
</dbReference>
<feature type="domain" description="HTH luxR-type" evidence="3">
    <location>
        <begin position="140"/>
        <end position="205"/>
    </location>
</feature>
<protein>
    <recommendedName>
        <fullName evidence="6">DNA-binding response regulator</fullName>
    </recommendedName>
</protein>
<dbReference type="Pfam" id="PF00072">
    <property type="entry name" value="Response_reg"/>
    <property type="match status" value="1"/>
</dbReference>
<dbReference type="GO" id="GO:0003677">
    <property type="term" value="F:DNA binding"/>
    <property type="evidence" value="ECO:0007669"/>
    <property type="project" value="UniProtKB-KW"/>
</dbReference>
<dbReference type="PANTHER" id="PTHR45566">
    <property type="entry name" value="HTH-TYPE TRANSCRIPTIONAL REGULATOR YHJB-RELATED"/>
    <property type="match status" value="1"/>
</dbReference>
<dbReference type="PROSITE" id="PS50110">
    <property type="entry name" value="RESPONSE_REGULATORY"/>
    <property type="match status" value="1"/>
</dbReference>
<evidence type="ECO:0000256" key="2">
    <source>
        <dbReference type="ARBA" id="ARBA00023125"/>
    </source>
</evidence>
<dbReference type="SMART" id="SM00421">
    <property type="entry name" value="HTH_LUXR"/>
    <property type="match status" value="1"/>
</dbReference>
<dbReference type="Gene3D" id="1.10.10.10">
    <property type="entry name" value="Winged helix-like DNA-binding domain superfamily/Winged helix DNA-binding domain"/>
    <property type="match status" value="1"/>
</dbReference>
<dbReference type="CDD" id="cd06170">
    <property type="entry name" value="LuxR_C_like"/>
    <property type="match status" value="1"/>
</dbReference>
<dbReference type="GO" id="GO:0000160">
    <property type="term" value="P:phosphorelay signal transduction system"/>
    <property type="evidence" value="ECO:0007669"/>
    <property type="project" value="InterPro"/>
</dbReference>
<dbReference type="SMART" id="SM00448">
    <property type="entry name" value="REC"/>
    <property type="match status" value="1"/>
</dbReference>
<dbReference type="SUPFAM" id="SSF52172">
    <property type="entry name" value="CheY-like"/>
    <property type="match status" value="1"/>
</dbReference>
<dbReference type="GO" id="GO:0006355">
    <property type="term" value="P:regulation of DNA-templated transcription"/>
    <property type="evidence" value="ECO:0007669"/>
    <property type="project" value="InterPro"/>
</dbReference>
<dbReference type="InterPro" id="IPR058245">
    <property type="entry name" value="NreC/VraR/RcsB-like_REC"/>
</dbReference>
<dbReference type="SUPFAM" id="SSF46894">
    <property type="entry name" value="C-terminal effector domain of the bipartite response regulators"/>
    <property type="match status" value="1"/>
</dbReference>
<keyword evidence="2" id="KW-0238">DNA-binding</keyword>
<evidence type="ECO:0000313" key="5">
    <source>
        <dbReference type="EMBL" id="KKO08603.1"/>
    </source>
</evidence>
<dbReference type="InterPro" id="IPR051015">
    <property type="entry name" value="EvgA-like"/>
</dbReference>
<dbReference type="Pfam" id="PF00196">
    <property type="entry name" value="GerE"/>
    <property type="match status" value="1"/>
</dbReference>
<dbReference type="AlphaFoldDB" id="A0A0F9W8H1"/>
<accession>A0A0F9W8H1</accession>
<comment type="caution">
    <text evidence="5">The sequence shown here is derived from an EMBL/GenBank/DDBJ whole genome shotgun (WGS) entry which is preliminary data.</text>
</comment>
<feature type="domain" description="Response regulatory" evidence="4">
    <location>
        <begin position="8"/>
        <end position="124"/>
    </location>
</feature>
<dbReference type="Gene3D" id="3.40.50.2300">
    <property type="match status" value="1"/>
</dbReference>
<evidence type="ECO:0008006" key="6">
    <source>
        <dbReference type="Google" id="ProtNLM"/>
    </source>
</evidence>
<dbReference type="CDD" id="cd17535">
    <property type="entry name" value="REC_NarL-like"/>
    <property type="match status" value="1"/>
</dbReference>
<evidence type="ECO:0000259" key="4">
    <source>
        <dbReference type="PROSITE" id="PS50110"/>
    </source>
</evidence>
<name>A0A0F9W8H1_9ZZZZ</name>
<sequence>MNDKKKYRILLADDHQVIRDLVASMLRKESDFHVTEASNFSGVQEMIKDFGPFDIVLLDFAMPGMNGLQGVEKCIELNESKPVVLFSGLDNRSIIHNALSMGAKGLISKNDPADSIPSIIRFILSGQTYMPADLFKQTSNDESEIKLSDRETEMLGCLRSGMTNREISEEIGISDGTVKLHIRTLCNKLGAKNRVQAVMIAESMGLD</sequence>
<evidence type="ECO:0000256" key="1">
    <source>
        <dbReference type="ARBA" id="ARBA00022553"/>
    </source>
</evidence>